<dbReference type="EMBL" id="JBDFQZ010000006">
    <property type="protein sequence ID" value="KAK9716680.1"/>
    <property type="molecule type" value="Genomic_DNA"/>
</dbReference>
<organism evidence="3 4">
    <name type="scientific">Saponaria officinalis</name>
    <name type="common">Common soapwort</name>
    <name type="synonym">Lychnis saponaria</name>
    <dbReference type="NCBI Taxonomy" id="3572"/>
    <lineage>
        <taxon>Eukaryota</taxon>
        <taxon>Viridiplantae</taxon>
        <taxon>Streptophyta</taxon>
        <taxon>Embryophyta</taxon>
        <taxon>Tracheophyta</taxon>
        <taxon>Spermatophyta</taxon>
        <taxon>Magnoliopsida</taxon>
        <taxon>eudicotyledons</taxon>
        <taxon>Gunneridae</taxon>
        <taxon>Pentapetalae</taxon>
        <taxon>Caryophyllales</taxon>
        <taxon>Caryophyllaceae</taxon>
        <taxon>Caryophylleae</taxon>
        <taxon>Saponaria</taxon>
    </lineage>
</organism>
<protein>
    <recommendedName>
        <fullName evidence="2">Glutaredoxin domain-containing protein</fullName>
    </recommendedName>
</protein>
<proteinExistence type="predicted"/>
<dbReference type="PANTHER" id="PTHR45669">
    <property type="entry name" value="GLUTAREDOXIN DOMAIN-CONTAINING CYSTEINE-RICH PROTEIN CG12206-RELATED"/>
    <property type="match status" value="1"/>
</dbReference>
<evidence type="ECO:0000259" key="2">
    <source>
        <dbReference type="Pfam" id="PF00462"/>
    </source>
</evidence>
<comment type="caution">
    <text evidence="3">The sequence shown here is derived from an EMBL/GenBank/DDBJ whole genome shotgun (WGS) entry which is preliminary data.</text>
</comment>
<feature type="region of interest" description="Disordered" evidence="1">
    <location>
        <begin position="91"/>
        <end position="190"/>
    </location>
</feature>
<dbReference type="PANTHER" id="PTHR45669:SF7">
    <property type="entry name" value="F1N19.7"/>
    <property type="match status" value="1"/>
</dbReference>
<reference evidence="3" key="1">
    <citation type="submission" date="2024-03" db="EMBL/GenBank/DDBJ databases">
        <title>WGS assembly of Saponaria officinalis var. Norfolk2.</title>
        <authorList>
            <person name="Jenkins J."/>
            <person name="Shu S."/>
            <person name="Grimwood J."/>
            <person name="Barry K."/>
            <person name="Goodstein D."/>
            <person name="Schmutz J."/>
            <person name="Leebens-Mack J."/>
            <person name="Osbourn A."/>
        </authorList>
    </citation>
    <scope>NUCLEOTIDE SEQUENCE [LARGE SCALE GENOMIC DNA]</scope>
    <source>
        <strain evidence="3">JIC</strain>
    </source>
</reference>
<evidence type="ECO:0000313" key="3">
    <source>
        <dbReference type="EMBL" id="KAK9716680.1"/>
    </source>
</evidence>
<name>A0AAW1KE90_SAPOF</name>
<dbReference type="CDD" id="cd03031">
    <property type="entry name" value="GRX_GRX_like"/>
    <property type="match status" value="1"/>
</dbReference>
<dbReference type="Pfam" id="PF23733">
    <property type="entry name" value="GRXCR1-2_C"/>
    <property type="match status" value="1"/>
</dbReference>
<gene>
    <name evidence="3" type="ORF">RND81_06G250400</name>
</gene>
<evidence type="ECO:0000256" key="1">
    <source>
        <dbReference type="SAM" id="MobiDB-lite"/>
    </source>
</evidence>
<accession>A0AAW1KE90</accession>
<dbReference type="Gene3D" id="3.40.30.10">
    <property type="entry name" value="Glutaredoxin"/>
    <property type="match status" value="1"/>
</dbReference>
<feature type="compositionally biased region" description="Basic and acidic residues" evidence="1">
    <location>
        <begin position="128"/>
        <end position="145"/>
    </location>
</feature>
<dbReference type="Pfam" id="PF00462">
    <property type="entry name" value="Glutaredoxin"/>
    <property type="match status" value="1"/>
</dbReference>
<dbReference type="InterPro" id="IPR036249">
    <property type="entry name" value="Thioredoxin-like_sf"/>
</dbReference>
<dbReference type="SUPFAM" id="SSF52833">
    <property type="entry name" value="Thioredoxin-like"/>
    <property type="match status" value="1"/>
</dbReference>
<evidence type="ECO:0000313" key="4">
    <source>
        <dbReference type="Proteomes" id="UP001443914"/>
    </source>
</evidence>
<sequence>MGCASSKKVDATTPYDLYRPPPSSFATFDINAIEEPWLKLDDFSKFENQHKPSHVPPPLLEKLDTLEKDVSEEPRTWEEVSKALDIIKKPAAVPSDVPDPNKKSDAGSVWAPRQPRKSFSFHTLSELEGPKDEEGNKLTRLKRAESSQNLSGMSKGAGSDKQMGGLRTPESVRSESNLGQGVGSSSGSLKANPFIQRDRMEREKEGKEAAFDRIMKSKQDPLSSFPEKCPPGGANSVVLYTTSLGGIRKTFENCNRVRAILENHRVVFDERDVSLHGEFLAELRSVVGEDLGVPVPRLFVKGRYLGGVDEVVELNEAGRLGRILSTARVERGVGWLGCEGCGGARFVPCMECGGSCKVIVDDDKQRCPKCNENGLVHCPLCH</sequence>
<dbReference type="AlphaFoldDB" id="A0AAW1KE90"/>
<dbReference type="InterPro" id="IPR002109">
    <property type="entry name" value="Glutaredoxin"/>
</dbReference>
<feature type="domain" description="Glutaredoxin" evidence="2">
    <location>
        <begin position="237"/>
        <end position="304"/>
    </location>
</feature>
<keyword evidence="4" id="KW-1185">Reference proteome</keyword>
<dbReference type="PROSITE" id="PS51354">
    <property type="entry name" value="GLUTAREDOXIN_2"/>
    <property type="match status" value="1"/>
</dbReference>
<dbReference type="Proteomes" id="UP001443914">
    <property type="component" value="Unassembled WGS sequence"/>
</dbReference>